<keyword evidence="3" id="KW-1185">Reference proteome</keyword>
<feature type="transmembrane region" description="Helical" evidence="1">
    <location>
        <begin position="61"/>
        <end position="81"/>
    </location>
</feature>
<comment type="caution">
    <text evidence="2">The sequence shown here is derived from an EMBL/GenBank/DDBJ whole genome shotgun (WGS) entry which is preliminary data.</text>
</comment>
<dbReference type="InterPro" id="IPR010406">
    <property type="entry name" value="DUF1003"/>
</dbReference>
<dbReference type="Pfam" id="PF06210">
    <property type="entry name" value="DUF1003"/>
    <property type="match status" value="1"/>
</dbReference>
<dbReference type="RefSeq" id="WP_115831319.1">
    <property type="nucleotide sequence ID" value="NZ_QNUL01000008.1"/>
</dbReference>
<gene>
    <name evidence="2" type="ORF">DSL64_12945</name>
</gene>
<dbReference type="EMBL" id="QNUL01000008">
    <property type="protein sequence ID" value="REA61346.1"/>
    <property type="molecule type" value="Genomic_DNA"/>
</dbReference>
<keyword evidence="1" id="KW-0812">Transmembrane</keyword>
<protein>
    <submittedName>
        <fullName evidence="2">DUF1003 domain-containing protein</fullName>
    </submittedName>
</protein>
<reference evidence="2 3" key="1">
    <citation type="submission" date="2018-07" db="EMBL/GenBank/DDBJ databases">
        <title>Dyadobacter roseus sp. nov., isolated from rose rhizosphere soil.</title>
        <authorList>
            <person name="Chen L."/>
        </authorList>
    </citation>
    <scope>NUCLEOTIDE SEQUENCE [LARGE SCALE GENOMIC DNA]</scope>
    <source>
        <strain evidence="2 3">RS19</strain>
    </source>
</reference>
<dbReference type="PANTHER" id="PTHR41386">
    <property type="entry name" value="INTEGRAL MEMBRANE PROTEIN-RELATED"/>
    <property type="match status" value="1"/>
</dbReference>
<sequence>MDTGKQDIEDILDVQNIQIKKLHDIVLQSIKDQDLLLSNLLHPPTEKSTVGQRISDQVAKFGGSWTFIITFSILLIGWIAYNSMVPASAQFDPFPFILMNLVLSSVAALQAPIIMMSQNRQEEKDRINAENDYMVNLKAELEVRSLHQKVDLLLEEQIKTLFEIQAKQVEMLKKLDQKIDLVLKNGENSNNR</sequence>
<dbReference type="AlphaFoldDB" id="A0A3D8YEP8"/>
<evidence type="ECO:0000256" key="1">
    <source>
        <dbReference type="SAM" id="Phobius"/>
    </source>
</evidence>
<proteinExistence type="predicted"/>
<accession>A0A3D8YEP8</accession>
<organism evidence="2 3">
    <name type="scientific">Dyadobacter luteus</name>
    <dbReference type="NCBI Taxonomy" id="2259619"/>
    <lineage>
        <taxon>Bacteria</taxon>
        <taxon>Pseudomonadati</taxon>
        <taxon>Bacteroidota</taxon>
        <taxon>Cytophagia</taxon>
        <taxon>Cytophagales</taxon>
        <taxon>Spirosomataceae</taxon>
        <taxon>Dyadobacter</taxon>
    </lineage>
</organism>
<keyword evidence="1" id="KW-1133">Transmembrane helix</keyword>
<name>A0A3D8YEP8_9BACT</name>
<dbReference type="PANTHER" id="PTHR41386:SF1">
    <property type="entry name" value="MEMBRANE PROTEIN"/>
    <property type="match status" value="1"/>
</dbReference>
<dbReference type="OrthoDB" id="9795736at2"/>
<feature type="transmembrane region" description="Helical" evidence="1">
    <location>
        <begin position="93"/>
        <end position="116"/>
    </location>
</feature>
<keyword evidence="1" id="KW-0472">Membrane</keyword>
<dbReference type="Proteomes" id="UP000256373">
    <property type="component" value="Unassembled WGS sequence"/>
</dbReference>
<evidence type="ECO:0000313" key="3">
    <source>
        <dbReference type="Proteomes" id="UP000256373"/>
    </source>
</evidence>
<evidence type="ECO:0000313" key="2">
    <source>
        <dbReference type="EMBL" id="REA61346.1"/>
    </source>
</evidence>